<accession>A0AAV7XU94</accession>
<organism evidence="1 2">
    <name type="scientific">Megalurothrips usitatus</name>
    <name type="common">bean blossom thrips</name>
    <dbReference type="NCBI Taxonomy" id="439358"/>
    <lineage>
        <taxon>Eukaryota</taxon>
        <taxon>Metazoa</taxon>
        <taxon>Ecdysozoa</taxon>
        <taxon>Arthropoda</taxon>
        <taxon>Hexapoda</taxon>
        <taxon>Insecta</taxon>
        <taxon>Pterygota</taxon>
        <taxon>Neoptera</taxon>
        <taxon>Paraneoptera</taxon>
        <taxon>Thysanoptera</taxon>
        <taxon>Terebrantia</taxon>
        <taxon>Thripoidea</taxon>
        <taxon>Thripidae</taxon>
        <taxon>Megalurothrips</taxon>
    </lineage>
</organism>
<proteinExistence type="predicted"/>
<evidence type="ECO:0000313" key="2">
    <source>
        <dbReference type="Proteomes" id="UP001075354"/>
    </source>
</evidence>
<sequence>MFGQSVPLDTVLRMYLEIPNALNDIMSYVDSLKTDPGVKENFVQYKLWEKKCEKFSKDDIVLPLNIYYDECQCNNPLGSCAKKLGCVYCQIACLPPECQSVVQSIFLALVFEASLRSFSDNRAFAPLISILNKLEKDGIVVNNRDGPKKVYFVCGLLLGDNLGLNSLGGLTECFTACFYCRFCKLHKNVCAVQSVEDETSLRTKDNYNADLTTENVTLTGVKMDCCLHEVPSFHITSNYCVDVFHDLCEDVCHYVMMHVLRHCIPQFFLLDLLNHRIEMLQYGLCDSNRIPVLSDEFAKRDKLKMSGSETLLFVRLFGVLVGDKVPHDDDFWLLYVKLRELLDICLCKSLSIRQGAYIRVLEEFNSLYIKITNDSLKPKMHFFGSLM</sequence>
<keyword evidence="2" id="KW-1185">Reference proteome</keyword>
<evidence type="ECO:0000313" key="1">
    <source>
        <dbReference type="EMBL" id="KAJ1529987.1"/>
    </source>
</evidence>
<dbReference type="Proteomes" id="UP001075354">
    <property type="component" value="Chromosome 3"/>
</dbReference>
<gene>
    <name evidence="1" type="ORF">ONE63_006715</name>
</gene>
<dbReference type="AlphaFoldDB" id="A0AAV7XU94"/>
<name>A0AAV7XU94_9NEOP</name>
<comment type="caution">
    <text evidence="1">The sequence shown here is derived from an EMBL/GenBank/DDBJ whole genome shotgun (WGS) entry which is preliminary data.</text>
</comment>
<protein>
    <submittedName>
        <fullName evidence="1">Uncharacterized protein</fullName>
    </submittedName>
</protein>
<dbReference type="EMBL" id="JAPTSV010000003">
    <property type="protein sequence ID" value="KAJ1529987.1"/>
    <property type="molecule type" value="Genomic_DNA"/>
</dbReference>
<reference evidence="1" key="1">
    <citation type="submission" date="2022-12" db="EMBL/GenBank/DDBJ databases">
        <title>Chromosome-level genome assembly of the bean flower thrips Megalurothrips usitatus.</title>
        <authorList>
            <person name="Ma L."/>
            <person name="Liu Q."/>
            <person name="Li H."/>
            <person name="Cai W."/>
        </authorList>
    </citation>
    <scope>NUCLEOTIDE SEQUENCE</scope>
    <source>
        <strain evidence="1">Cailab_2022a</strain>
    </source>
</reference>